<proteinExistence type="predicted"/>
<feature type="coiled-coil region" evidence="2">
    <location>
        <begin position="188"/>
        <end position="222"/>
    </location>
</feature>
<dbReference type="EMBL" id="QUSK01000011">
    <property type="protein sequence ID" value="RGD76602.1"/>
    <property type="molecule type" value="Genomic_DNA"/>
</dbReference>
<dbReference type="Pfam" id="PF13276">
    <property type="entry name" value="HTH_21"/>
    <property type="match status" value="1"/>
</dbReference>
<reference evidence="4 5" key="1">
    <citation type="submission" date="2018-08" db="EMBL/GenBank/DDBJ databases">
        <title>A genome reference for cultivated species of the human gut microbiota.</title>
        <authorList>
            <person name="Zou Y."/>
            <person name="Xue W."/>
            <person name="Luo G."/>
        </authorList>
    </citation>
    <scope>NUCLEOTIDE SEQUENCE [LARGE SCALE GENOMIC DNA]</scope>
    <source>
        <strain evidence="4 5">TF08-11</strain>
    </source>
</reference>
<comment type="caution">
    <text evidence="4">The sequence shown here is derived from an EMBL/GenBank/DDBJ whole genome shotgun (WGS) entry which is preliminary data.</text>
</comment>
<evidence type="ECO:0000313" key="4">
    <source>
        <dbReference type="EMBL" id="RGD76602.1"/>
    </source>
</evidence>
<dbReference type="GO" id="GO:0015074">
    <property type="term" value="P:DNA integration"/>
    <property type="evidence" value="ECO:0007669"/>
    <property type="project" value="InterPro"/>
</dbReference>
<dbReference type="RefSeq" id="WP_117446204.1">
    <property type="nucleotide sequence ID" value="NZ_CALCIP010000009.1"/>
</dbReference>
<dbReference type="AlphaFoldDB" id="A0A3E3E547"/>
<protein>
    <submittedName>
        <fullName evidence="4">IS3 family transposase</fullName>
    </submittedName>
</protein>
<dbReference type="InterPro" id="IPR036397">
    <property type="entry name" value="RNaseH_sf"/>
</dbReference>
<dbReference type="SUPFAM" id="SSF48295">
    <property type="entry name" value="TrpR-like"/>
    <property type="match status" value="2"/>
</dbReference>
<dbReference type="InterPro" id="IPR010921">
    <property type="entry name" value="Trp_repressor/repl_initiator"/>
</dbReference>
<accession>A0A3E3E547</accession>
<gene>
    <name evidence="4" type="ORF">DXC78_06135</name>
</gene>
<dbReference type="PROSITE" id="PS50994">
    <property type="entry name" value="INTEGRASE"/>
    <property type="match status" value="1"/>
</dbReference>
<dbReference type="InterPro" id="IPR025948">
    <property type="entry name" value="HTH-like_dom"/>
</dbReference>
<dbReference type="Proteomes" id="UP000260721">
    <property type="component" value="Unassembled WGS sequence"/>
</dbReference>
<dbReference type="InterPro" id="IPR050900">
    <property type="entry name" value="Transposase_IS3/IS150/IS904"/>
</dbReference>
<dbReference type="Pfam" id="PF00665">
    <property type="entry name" value="rve"/>
    <property type="match status" value="1"/>
</dbReference>
<dbReference type="InterPro" id="IPR036388">
    <property type="entry name" value="WH-like_DNA-bd_sf"/>
</dbReference>
<dbReference type="Pfam" id="PF13518">
    <property type="entry name" value="HTH_28"/>
    <property type="match status" value="1"/>
</dbReference>
<dbReference type="SUPFAM" id="SSF53098">
    <property type="entry name" value="Ribonuclease H-like"/>
    <property type="match status" value="1"/>
</dbReference>
<evidence type="ECO:0000313" key="5">
    <source>
        <dbReference type="Proteomes" id="UP000260721"/>
    </source>
</evidence>
<dbReference type="Gene3D" id="3.30.420.10">
    <property type="entry name" value="Ribonuclease H-like superfamily/Ribonuclease H"/>
    <property type="match status" value="1"/>
</dbReference>
<dbReference type="PANTHER" id="PTHR46889">
    <property type="entry name" value="TRANSPOSASE INSF FOR INSERTION SEQUENCE IS3B-RELATED"/>
    <property type="match status" value="1"/>
</dbReference>
<evidence type="ECO:0000256" key="1">
    <source>
        <dbReference type="ARBA" id="ARBA00002286"/>
    </source>
</evidence>
<organism evidence="4 5">
    <name type="scientific">Faecalicoccus pleomorphus</name>
    <dbReference type="NCBI Taxonomy" id="1323"/>
    <lineage>
        <taxon>Bacteria</taxon>
        <taxon>Bacillati</taxon>
        <taxon>Bacillota</taxon>
        <taxon>Erysipelotrichia</taxon>
        <taxon>Erysipelotrichales</taxon>
        <taxon>Erysipelotrichaceae</taxon>
        <taxon>Faecalicoccus</taxon>
    </lineage>
</organism>
<dbReference type="InterPro" id="IPR012337">
    <property type="entry name" value="RNaseH-like_sf"/>
</dbReference>
<dbReference type="InterPro" id="IPR055247">
    <property type="entry name" value="InsJ-like_HTH"/>
</dbReference>
<dbReference type="PANTHER" id="PTHR46889:SF4">
    <property type="entry name" value="TRANSPOSASE INSO FOR INSERTION SEQUENCE ELEMENT IS911B-RELATED"/>
    <property type="match status" value="1"/>
</dbReference>
<evidence type="ECO:0000256" key="2">
    <source>
        <dbReference type="SAM" id="Coils"/>
    </source>
</evidence>
<dbReference type="InterPro" id="IPR048020">
    <property type="entry name" value="Transpos_IS3"/>
</dbReference>
<comment type="function">
    <text evidence="1">Involved in the transposition of the insertion sequence.</text>
</comment>
<dbReference type="Gene3D" id="1.10.10.10">
    <property type="entry name" value="Winged helix-like DNA-binding domain superfamily/Winged helix DNA-binding domain"/>
    <property type="match status" value="2"/>
</dbReference>
<sequence length="576" mass="67831">MGRKAKYTKQQKVQACEDYLSGRKTAIQISVELNMGKRGDDRVRKWAKNYRANGHVIFDNKSTNNRYSKDFKEMIVKEYLDGLGSSCDLSAKYGILKDDTVLNWVKKYNSHRELRDYDPKPEVYMADTLKVGKEKKIEIIKYCIGHDHDYKGTAAFYGGNYAQIYSWVKKYESKGEEGLEDRRGKRKSEEQLTDLEKAQRRIAELERINRRQEMELELLKKDRAFEKTYLASLPKAKTVYLMRKQKIQDYSLIRLLHDDRKWPVKEMCSIIGINRSAYYKWKRSSPSQKQIDKQCEDERIIARIKKISDSNHSLFGTMTMYYTLRNEGYGCGHNRVYRLMCIHDIKSSYRRRSRYNYIRSVPEQTAENILNRDFGTTGPNQKWCTDVTEIKGPATGEKLYISSMIDLYDRYPVALEVSDRNDAFLANQTLDKAHETYPEATPLIHSDRGFAYTRKVYRSKLNRYNMSQSMSRISKCIDNGVCEGFQGQFKDMLFILYPKISSKDEMRAAIKGTLDYYINHYPQKRLSGKTCGQVRKESMEQKEFTQYPIVPAARYVRYWNEIEAKKKRQKEILEKK</sequence>
<evidence type="ECO:0000259" key="3">
    <source>
        <dbReference type="PROSITE" id="PS50994"/>
    </source>
</evidence>
<name>A0A3E3E547_9FIRM</name>
<dbReference type="InterPro" id="IPR001584">
    <property type="entry name" value="Integrase_cat-core"/>
</dbReference>
<feature type="domain" description="Integrase catalytic" evidence="3">
    <location>
        <begin position="375"/>
        <end position="539"/>
    </location>
</feature>
<dbReference type="GO" id="GO:0043565">
    <property type="term" value="F:sequence-specific DNA binding"/>
    <property type="evidence" value="ECO:0007669"/>
    <property type="project" value="InterPro"/>
</dbReference>
<keyword evidence="2" id="KW-0175">Coiled coil</keyword>
<dbReference type="NCBIfam" id="NF033516">
    <property type="entry name" value="transpos_IS3"/>
    <property type="match status" value="1"/>
</dbReference>